<comment type="similarity">
    <text evidence="1">Belongs to the sulfatase family.</text>
</comment>
<protein>
    <submittedName>
        <fullName evidence="3">Arylsulfatase</fullName>
    </submittedName>
</protein>
<dbReference type="CDD" id="cd16025">
    <property type="entry name" value="PAS_like"/>
    <property type="match status" value="1"/>
</dbReference>
<dbReference type="InterPro" id="IPR050738">
    <property type="entry name" value="Sulfatase"/>
</dbReference>
<evidence type="ECO:0000313" key="4">
    <source>
        <dbReference type="Proteomes" id="UP000664914"/>
    </source>
</evidence>
<organism evidence="3 4">
    <name type="scientific">Rhizorhabdus wittichii</name>
    <dbReference type="NCBI Taxonomy" id="160791"/>
    <lineage>
        <taxon>Bacteria</taxon>
        <taxon>Pseudomonadati</taxon>
        <taxon>Pseudomonadota</taxon>
        <taxon>Alphaproteobacteria</taxon>
        <taxon>Sphingomonadales</taxon>
        <taxon>Sphingomonadaceae</taxon>
        <taxon>Rhizorhabdus</taxon>
    </lineage>
</organism>
<dbReference type="PANTHER" id="PTHR42693:SF43">
    <property type="entry name" value="BLL2667 PROTEIN"/>
    <property type="match status" value="1"/>
</dbReference>
<dbReference type="InterPro" id="IPR017850">
    <property type="entry name" value="Alkaline_phosphatase_core_sf"/>
</dbReference>
<dbReference type="InterPro" id="IPR000917">
    <property type="entry name" value="Sulfatase_N"/>
</dbReference>
<dbReference type="Gene3D" id="3.30.1120.10">
    <property type="match status" value="1"/>
</dbReference>
<dbReference type="RefSeq" id="WP_208632661.1">
    <property type="nucleotide sequence ID" value="NZ_CP059319.1"/>
</dbReference>
<dbReference type="SUPFAM" id="SSF49899">
    <property type="entry name" value="Concanavalin A-like lectins/glucanases"/>
    <property type="match status" value="1"/>
</dbReference>
<evidence type="ECO:0000313" key="3">
    <source>
        <dbReference type="EMBL" id="QTH21351.1"/>
    </source>
</evidence>
<accession>A0A975D208</accession>
<evidence type="ECO:0000259" key="2">
    <source>
        <dbReference type="Pfam" id="PF00884"/>
    </source>
</evidence>
<feature type="domain" description="Sulfatase N-terminal" evidence="2">
    <location>
        <begin position="55"/>
        <end position="467"/>
    </location>
</feature>
<dbReference type="PANTHER" id="PTHR42693">
    <property type="entry name" value="ARYLSULFATASE FAMILY MEMBER"/>
    <property type="match status" value="1"/>
</dbReference>
<dbReference type="Gene3D" id="3.40.720.10">
    <property type="entry name" value="Alkaline Phosphatase, subunit A"/>
    <property type="match status" value="1"/>
</dbReference>
<dbReference type="InterPro" id="IPR013320">
    <property type="entry name" value="ConA-like_dom_sf"/>
</dbReference>
<proteinExistence type="inferred from homology"/>
<sequence length="783" mass="85278">MTSRIGKLFHGTALGLALSITAQGAAQVRTAPAVSQPATLESWARTVRPAERGAPNVIVILTDDVGFGAASTFGGPVPTPTLQALANRGLRYNRFHVTAVCGATRAALLTGRNQNNVNMAVVPELPAAPDGYNTIIPKSAGTIAQLLRHNGYSTALIGKANVTPMWETGPAGPFDRWPTGLGFDYYYGFMTAETDEYSPPLYENTRPVDPPAQPDYILDRDLADHAIGWLREQHELGSQRPFFLYYATGSTHAPLQAPADWIAKFRGQFDQGWDKLREETLRRQIATGIVPRGTRLAPRAPGIPAWDSIAPEDRKLYARQMEVYAGMLAFSDHQIGRVLDAVRAMGEEDNTLVVFIEGDNGASGEGSLTGVINAWNPVNGIAEDAAENRRRIDEWGGPDTQPHYAAGWAVAMNTPFPWMKQYASHLGATRAGMVLSWPKRIAAKGEIRTQYTHVIDVLPTILAAANIQPPESLDGERQQKLDGLDMSYSFDAPKAPSERRVQYYNLLDNAGIYKDGWLASTTPNSVPWNFMMQKSVPFASRNWELYDLDRDFSQSTDLARRYPAKLEEMKALYREEAARNHVLPGFNPTTTFLWEKNHAAPSSTTFGGPVSRLPWGMAPDVLNRSFTIQAHVSVSAPEPDGALVTQGGRFGGYCLCVERGLPTFVYNAGGAGLYQISSTAPLSPGAHQIDAAFDYDGGGRGKGGTVTLKIDGRIVATGRVEHTIPIMFALDEDFNIGRDSGTTVKAGYALPLTFKGDIASVTIQLGQQFESERTKAERAMSGD</sequence>
<name>A0A975D208_9SPHN</name>
<dbReference type="SUPFAM" id="SSF53649">
    <property type="entry name" value="Alkaline phosphatase-like"/>
    <property type="match status" value="1"/>
</dbReference>
<evidence type="ECO:0000256" key="1">
    <source>
        <dbReference type="ARBA" id="ARBA00008779"/>
    </source>
</evidence>
<dbReference type="EMBL" id="CP059319">
    <property type="protein sequence ID" value="QTH21351.1"/>
    <property type="molecule type" value="Genomic_DNA"/>
</dbReference>
<dbReference type="Proteomes" id="UP000664914">
    <property type="component" value="Chromosome"/>
</dbReference>
<reference evidence="3" key="2">
    <citation type="submission" date="2021-04" db="EMBL/GenBank/DDBJ databases">
        <title>Isolation and genomic analysis of the ibuprofen-degrading bacterium Sphingomonas strain MPO218.</title>
        <authorList>
            <person name="Aulestia M."/>
            <person name="Flores A."/>
            <person name="Mangas E.L."/>
            <person name="Perez-Pulido A.J."/>
            <person name="Santero E."/>
            <person name="Camacho E.M."/>
        </authorList>
    </citation>
    <scope>NUCLEOTIDE SEQUENCE</scope>
    <source>
        <strain evidence="3">MPO218</strain>
    </source>
</reference>
<dbReference type="AlphaFoldDB" id="A0A975D208"/>
<dbReference type="Pfam" id="PF00884">
    <property type="entry name" value="Sulfatase"/>
    <property type="match status" value="1"/>
</dbReference>
<gene>
    <name evidence="3" type="ORF">HRJ34_24030</name>
</gene>
<reference evidence="3" key="1">
    <citation type="submission" date="2020-07" db="EMBL/GenBank/DDBJ databases">
        <authorList>
            <person name="Camacho E."/>
        </authorList>
    </citation>
    <scope>NUCLEOTIDE SEQUENCE</scope>
    <source>
        <strain evidence="3">MPO218</strain>
    </source>
</reference>